<evidence type="ECO:0000256" key="6">
    <source>
        <dbReference type="ARBA" id="ARBA00022741"/>
    </source>
</evidence>
<proteinExistence type="predicted"/>
<evidence type="ECO:0000256" key="5">
    <source>
        <dbReference type="ARBA" id="ARBA00022679"/>
    </source>
</evidence>
<gene>
    <name evidence="10" type="ORF">HPP92_012036</name>
</gene>
<dbReference type="PANTHER" id="PTHR42724:SF1">
    <property type="entry name" value="TETRAACYLDISACCHARIDE 4'-KINASE, MITOCHONDRIAL-RELATED"/>
    <property type="match status" value="1"/>
</dbReference>
<reference evidence="10 11" key="1">
    <citation type="journal article" date="2020" name="Nat. Food">
        <title>A phased Vanilla planifolia genome enables genetic improvement of flavour and production.</title>
        <authorList>
            <person name="Hasing T."/>
            <person name="Tang H."/>
            <person name="Brym M."/>
            <person name="Khazi F."/>
            <person name="Huang T."/>
            <person name="Chambers A.H."/>
        </authorList>
    </citation>
    <scope>NUCLEOTIDE SEQUENCE [LARGE SCALE GENOMIC DNA]</scope>
    <source>
        <tissue evidence="10">Leaf</tissue>
    </source>
</reference>
<evidence type="ECO:0000256" key="9">
    <source>
        <dbReference type="ARBA" id="ARBA00023098"/>
    </source>
</evidence>
<dbReference type="EMBL" id="JADCNM010000005">
    <property type="protein sequence ID" value="KAG0483952.1"/>
    <property type="molecule type" value="Genomic_DNA"/>
</dbReference>
<dbReference type="GO" id="GO:0005524">
    <property type="term" value="F:ATP binding"/>
    <property type="evidence" value="ECO:0007669"/>
    <property type="project" value="UniProtKB-KW"/>
</dbReference>
<evidence type="ECO:0000256" key="1">
    <source>
        <dbReference type="ARBA" id="ARBA00004870"/>
    </source>
</evidence>
<comment type="caution">
    <text evidence="10">The sequence shown here is derived from an EMBL/GenBank/DDBJ whole genome shotgun (WGS) entry which is preliminary data.</text>
</comment>
<sequence length="245" mass="27867">MMASRQHCSLLKDVEVVMINGLSPWGNNYLIPRGPLREPLKALCRAQIVFIHHADLVSYTELNAIVSTVHKISPSIPTFSSRFTPLFLFDVKNPLSKLPLSMVTDMVILCVSAIGCPDAFIHLIKMIGPLHADRVDFSDHHSINLNDINLIRKGLAILQNRFSIKPVVLITEKDYDRNPTILKEVNDFQILVNKIQEEFIGKIKRTRDEEHNKEEYCSCPSSLNQRVSVNSDAFQYCSVQSFPFF</sequence>
<dbReference type="AlphaFoldDB" id="A0A835V3D5"/>
<dbReference type="InterPro" id="IPR003758">
    <property type="entry name" value="LpxK"/>
</dbReference>
<organism evidence="10 11">
    <name type="scientific">Vanilla planifolia</name>
    <name type="common">Vanilla</name>
    <dbReference type="NCBI Taxonomy" id="51239"/>
    <lineage>
        <taxon>Eukaryota</taxon>
        <taxon>Viridiplantae</taxon>
        <taxon>Streptophyta</taxon>
        <taxon>Embryophyta</taxon>
        <taxon>Tracheophyta</taxon>
        <taxon>Spermatophyta</taxon>
        <taxon>Magnoliopsida</taxon>
        <taxon>Liliopsida</taxon>
        <taxon>Asparagales</taxon>
        <taxon>Orchidaceae</taxon>
        <taxon>Vanilloideae</taxon>
        <taxon>Vanilleae</taxon>
        <taxon>Vanilla</taxon>
    </lineage>
</organism>
<evidence type="ECO:0000313" key="10">
    <source>
        <dbReference type="EMBL" id="KAG0483952.1"/>
    </source>
</evidence>
<dbReference type="OrthoDB" id="10266567at2759"/>
<protein>
    <recommendedName>
        <fullName evidence="2">tetraacyldisaccharide 4'-kinase</fullName>
        <ecNumber evidence="2">2.7.1.130</ecNumber>
    </recommendedName>
</protein>
<accession>A0A835V3D5</accession>
<evidence type="ECO:0000256" key="2">
    <source>
        <dbReference type="ARBA" id="ARBA00012071"/>
    </source>
</evidence>
<dbReference type="EC" id="2.7.1.130" evidence="2"/>
<evidence type="ECO:0000256" key="7">
    <source>
        <dbReference type="ARBA" id="ARBA00022777"/>
    </source>
</evidence>
<evidence type="ECO:0000256" key="8">
    <source>
        <dbReference type="ARBA" id="ARBA00022840"/>
    </source>
</evidence>
<dbReference type="PANTHER" id="PTHR42724">
    <property type="entry name" value="TETRAACYLDISACCHARIDE 4'-KINASE"/>
    <property type="match status" value="1"/>
</dbReference>
<keyword evidence="7" id="KW-0418">Kinase</keyword>
<dbReference type="Pfam" id="PF02606">
    <property type="entry name" value="LpxK"/>
    <property type="match status" value="1"/>
</dbReference>
<evidence type="ECO:0000256" key="4">
    <source>
        <dbReference type="ARBA" id="ARBA00022556"/>
    </source>
</evidence>
<dbReference type="GO" id="GO:0016020">
    <property type="term" value="C:membrane"/>
    <property type="evidence" value="ECO:0007669"/>
    <property type="project" value="GOC"/>
</dbReference>
<dbReference type="GO" id="GO:0009245">
    <property type="term" value="P:lipid A biosynthetic process"/>
    <property type="evidence" value="ECO:0007669"/>
    <property type="project" value="UniProtKB-KW"/>
</dbReference>
<evidence type="ECO:0000313" key="11">
    <source>
        <dbReference type="Proteomes" id="UP000639772"/>
    </source>
</evidence>
<dbReference type="Proteomes" id="UP000639772">
    <property type="component" value="Unassembled WGS sequence"/>
</dbReference>
<dbReference type="GO" id="GO:0009029">
    <property type="term" value="F:lipid-A 4'-kinase activity"/>
    <property type="evidence" value="ECO:0007669"/>
    <property type="project" value="UniProtKB-EC"/>
</dbReference>
<keyword evidence="4" id="KW-0441">Lipid A biosynthesis</keyword>
<keyword evidence="5" id="KW-0808">Transferase</keyword>
<keyword evidence="9" id="KW-0443">Lipid metabolism</keyword>
<evidence type="ECO:0000256" key="3">
    <source>
        <dbReference type="ARBA" id="ARBA00022516"/>
    </source>
</evidence>
<keyword evidence="8" id="KW-0067">ATP-binding</keyword>
<comment type="pathway">
    <text evidence="1">Glycolipid biosynthesis; lipid IV(A) biosynthesis; lipid IV(A) from (3R)-3-hydroxytetradecanoyl-[acyl-carrier-protein] and UDP-N-acetyl-alpha-D-glucosamine: step 6/6.</text>
</comment>
<dbReference type="UniPathway" id="UPA00359">
    <property type="reaction ID" value="UER00482"/>
</dbReference>
<keyword evidence="6" id="KW-0547">Nucleotide-binding</keyword>
<keyword evidence="3" id="KW-0444">Lipid biosynthesis</keyword>
<name>A0A835V3D5_VANPL</name>